<feature type="compositionally biased region" description="Polar residues" evidence="3">
    <location>
        <begin position="536"/>
        <end position="545"/>
    </location>
</feature>
<evidence type="ECO:0000256" key="1">
    <source>
        <dbReference type="ARBA" id="ARBA00022741"/>
    </source>
</evidence>
<dbReference type="AlphaFoldDB" id="A0A1X7TPZ0"/>
<dbReference type="FunFam" id="3.30.200.20:FF:000255">
    <property type="entry name" value="serine/threonine-protein kinase Chk2 isoform X1"/>
    <property type="match status" value="1"/>
</dbReference>
<dbReference type="KEGG" id="aqu:100641313"/>
<dbReference type="InterPro" id="IPR008271">
    <property type="entry name" value="Ser/Thr_kinase_AS"/>
</dbReference>
<evidence type="ECO:0000259" key="5">
    <source>
        <dbReference type="PROSITE" id="PS50011"/>
    </source>
</evidence>
<dbReference type="CDD" id="cd22666">
    <property type="entry name" value="FHA_CHK2"/>
    <property type="match status" value="1"/>
</dbReference>
<feature type="domain" description="FHA" evidence="4">
    <location>
        <begin position="110"/>
        <end position="174"/>
    </location>
</feature>
<evidence type="ECO:0000256" key="3">
    <source>
        <dbReference type="SAM" id="MobiDB-lite"/>
    </source>
</evidence>
<evidence type="ECO:0000313" key="7">
    <source>
        <dbReference type="Proteomes" id="UP000007879"/>
    </source>
</evidence>
<dbReference type="InParanoid" id="A0A1X7TPZ0"/>
<dbReference type="GO" id="GO:0004672">
    <property type="term" value="F:protein kinase activity"/>
    <property type="evidence" value="ECO:0007669"/>
    <property type="project" value="InterPro"/>
</dbReference>
<feature type="compositionally biased region" description="Polar residues" evidence="3">
    <location>
        <begin position="554"/>
        <end position="565"/>
    </location>
</feature>
<dbReference type="STRING" id="400682.A0A1X7TPZ0"/>
<dbReference type="Gene3D" id="1.10.510.10">
    <property type="entry name" value="Transferase(Phosphotransferase) domain 1"/>
    <property type="match status" value="1"/>
</dbReference>
<feature type="region of interest" description="Disordered" evidence="3">
    <location>
        <begin position="492"/>
        <end position="565"/>
    </location>
</feature>
<feature type="domain" description="Protein kinase" evidence="5">
    <location>
        <begin position="220"/>
        <end position="483"/>
    </location>
</feature>
<dbReference type="InterPro" id="IPR000253">
    <property type="entry name" value="FHA_dom"/>
</dbReference>
<reference evidence="6" key="2">
    <citation type="submission" date="2017-05" db="UniProtKB">
        <authorList>
            <consortium name="EnsemblMetazoa"/>
        </authorList>
    </citation>
    <scope>IDENTIFICATION</scope>
</reference>
<evidence type="ECO:0000313" key="6">
    <source>
        <dbReference type="EnsemblMetazoa" id="Aqu2.1.16954_001"/>
    </source>
</evidence>
<dbReference type="SMART" id="SM00220">
    <property type="entry name" value="S_TKc"/>
    <property type="match status" value="1"/>
</dbReference>
<dbReference type="EnsemblMetazoa" id="XM_020002876.1">
    <property type="protein sequence ID" value="XP_019858435.1"/>
    <property type="gene ID" value="LOC100641313"/>
</dbReference>
<dbReference type="EnsemblMetazoa" id="Aqu2.1.16954_001">
    <property type="protein sequence ID" value="Aqu2.1.16954_001"/>
    <property type="gene ID" value="Aqu2.1.16954"/>
</dbReference>
<reference evidence="7" key="1">
    <citation type="journal article" date="2010" name="Nature">
        <title>The Amphimedon queenslandica genome and the evolution of animal complexity.</title>
        <authorList>
            <person name="Srivastava M."/>
            <person name="Simakov O."/>
            <person name="Chapman J."/>
            <person name="Fahey B."/>
            <person name="Gauthier M.E."/>
            <person name="Mitros T."/>
            <person name="Richards G.S."/>
            <person name="Conaco C."/>
            <person name="Dacre M."/>
            <person name="Hellsten U."/>
            <person name="Larroux C."/>
            <person name="Putnam N.H."/>
            <person name="Stanke M."/>
            <person name="Adamska M."/>
            <person name="Darling A."/>
            <person name="Degnan S.M."/>
            <person name="Oakley T.H."/>
            <person name="Plachetzki D.C."/>
            <person name="Zhai Y."/>
            <person name="Adamski M."/>
            <person name="Calcino A."/>
            <person name="Cummins S.F."/>
            <person name="Goodstein D.M."/>
            <person name="Harris C."/>
            <person name="Jackson D.J."/>
            <person name="Leys S.P."/>
            <person name="Shu S."/>
            <person name="Woodcroft B.J."/>
            <person name="Vervoort M."/>
            <person name="Kosik K.S."/>
            <person name="Manning G."/>
            <person name="Degnan B.M."/>
            <person name="Rokhsar D.S."/>
        </authorList>
    </citation>
    <scope>NUCLEOTIDE SEQUENCE [LARGE SCALE GENOMIC DNA]</scope>
</reference>
<dbReference type="Gene3D" id="2.60.200.20">
    <property type="match status" value="1"/>
</dbReference>
<dbReference type="InterPro" id="IPR008984">
    <property type="entry name" value="SMAD_FHA_dom_sf"/>
</dbReference>
<evidence type="ECO:0000256" key="2">
    <source>
        <dbReference type="ARBA" id="ARBA00022840"/>
    </source>
</evidence>
<keyword evidence="2" id="KW-0067">ATP-binding</keyword>
<name>A0A1X7TPZ0_AMPQE</name>
<accession>A0A1X7TPZ0</accession>
<dbReference type="eggNOG" id="KOG0615">
    <property type="taxonomic scope" value="Eukaryota"/>
</dbReference>
<protein>
    <recommendedName>
        <fullName evidence="8">Serine/threonine-protein kinase Chk2</fullName>
    </recommendedName>
</protein>
<dbReference type="InterPro" id="IPR011009">
    <property type="entry name" value="Kinase-like_dom_sf"/>
</dbReference>
<dbReference type="SMART" id="SM00240">
    <property type="entry name" value="FHA"/>
    <property type="match status" value="1"/>
</dbReference>
<proteinExistence type="predicted"/>
<dbReference type="Proteomes" id="UP000007879">
    <property type="component" value="Unassembled WGS sequence"/>
</dbReference>
<dbReference type="SUPFAM" id="SSF56112">
    <property type="entry name" value="Protein kinase-like (PK-like)"/>
    <property type="match status" value="1"/>
</dbReference>
<dbReference type="InterPro" id="IPR000719">
    <property type="entry name" value="Prot_kinase_dom"/>
</dbReference>
<gene>
    <name evidence="6" type="primary">100641313</name>
</gene>
<dbReference type="PROSITE" id="PS50011">
    <property type="entry name" value="PROTEIN_KINASE_DOM"/>
    <property type="match status" value="1"/>
</dbReference>
<keyword evidence="1" id="KW-0547">Nucleotide-binding</keyword>
<organism evidence="6">
    <name type="scientific">Amphimedon queenslandica</name>
    <name type="common">Sponge</name>
    <dbReference type="NCBI Taxonomy" id="400682"/>
    <lineage>
        <taxon>Eukaryota</taxon>
        <taxon>Metazoa</taxon>
        <taxon>Porifera</taxon>
        <taxon>Demospongiae</taxon>
        <taxon>Heteroscleromorpha</taxon>
        <taxon>Haplosclerida</taxon>
        <taxon>Niphatidae</taxon>
        <taxon>Amphimedon</taxon>
    </lineage>
</organism>
<dbReference type="FunFam" id="2.60.200.20:FF:000079">
    <property type="entry name" value="Checkpoint kinase 2"/>
    <property type="match status" value="1"/>
</dbReference>
<dbReference type="Pfam" id="PF00069">
    <property type="entry name" value="Pkinase"/>
    <property type="match status" value="1"/>
</dbReference>
<evidence type="ECO:0008006" key="8">
    <source>
        <dbReference type="Google" id="ProtNLM"/>
    </source>
</evidence>
<dbReference type="PROSITE" id="PS00108">
    <property type="entry name" value="PROTEIN_KINASE_ST"/>
    <property type="match status" value="1"/>
</dbReference>
<dbReference type="PANTHER" id="PTHR24347">
    <property type="entry name" value="SERINE/THREONINE-PROTEIN KINASE"/>
    <property type="match status" value="1"/>
</dbReference>
<sequence length="565" mass="63709">MLVCCLLFLDIFVSNNNFEHTQHWPTTLTLYLLASWSVLEAGSLEEYLIYFQMDMSSCGPTLDVSDLPDTEVAVDETDGAAEEQSLEIWGRFFPLPRAGLTGIDFSDDEYIFGRSEDCDYCFERRGGTSNQHYPTYSSTHFRIYRERSKTDSNQFVVFLQDKSSNGTFINGDKIGKNKTHILNNDDEISLSVKNNKVFVFNDRSVSEQNNNLPEEFKDKYTMSKQIGKGACGIVKLAFHRETCKGYAVKIISKKMFSVGPHLGRAAMEEVKIIKALQHPCIIRVEDLYESTDSLYIVLELVEGGELFDRVILNGKFNDKVGKLLFYQMVVAVKYLHDKGITHRDLKPENILLSSTDEETLIKVTDFGLSKFVGEQSLMKTLCGTPSYLAPEVIKSAGLGGYSKAVDCWSLGVILYIMLGGYPPFSDEIREHSLHDQICQGIYSFPPAYWNGVSKDGIDLIEKLLTVDSSKRWTSAQALEHTWLKDEDMRKKAHQMMMETADKHQMPPPSLPGSKRILNDENNNNGDSKRPHLEGTPSPSDDTISIDTEPIARDQSFTSNPDTNNS</sequence>
<dbReference type="Gene3D" id="3.30.200.20">
    <property type="entry name" value="Phosphorylase Kinase, domain 1"/>
    <property type="match status" value="1"/>
</dbReference>
<dbReference type="FunFam" id="1.10.510.10:FF:000571">
    <property type="entry name" value="Maternal embryonic leucine zipper kinase"/>
    <property type="match status" value="1"/>
</dbReference>
<dbReference type="Pfam" id="PF00498">
    <property type="entry name" value="FHA"/>
    <property type="match status" value="1"/>
</dbReference>
<evidence type="ECO:0000259" key="4">
    <source>
        <dbReference type="PROSITE" id="PS50006"/>
    </source>
</evidence>
<dbReference type="SUPFAM" id="SSF49879">
    <property type="entry name" value="SMAD/FHA domain"/>
    <property type="match status" value="1"/>
</dbReference>
<dbReference type="OrthoDB" id="40902at2759"/>
<keyword evidence="7" id="KW-1185">Reference proteome</keyword>
<dbReference type="GO" id="GO:0005524">
    <property type="term" value="F:ATP binding"/>
    <property type="evidence" value="ECO:0007669"/>
    <property type="project" value="UniProtKB-KW"/>
</dbReference>
<dbReference type="PROSITE" id="PS50006">
    <property type="entry name" value="FHA_DOMAIN"/>
    <property type="match status" value="1"/>
</dbReference>